<dbReference type="PANTHER" id="PTHR11206">
    <property type="entry name" value="MULTIDRUG RESISTANCE PROTEIN"/>
    <property type="match status" value="1"/>
</dbReference>
<evidence type="ECO:0000256" key="1">
    <source>
        <dbReference type="ARBA" id="ARBA00010199"/>
    </source>
</evidence>
<proteinExistence type="inferred from homology"/>
<keyword evidence="2" id="KW-0812">Transmembrane</keyword>
<protein>
    <submittedName>
        <fullName evidence="3">Uncharacterized protein</fullName>
    </submittedName>
</protein>
<organism evidence="3 4">
    <name type="scientific">Cichlidogyrus casuarinus</name>
    <dbReference type="NCBI Taxonomy" id="1844966"/>
    <lineage>
        <taxon>Eukaryota</taxon>
        <taxon>Metazoa</taxon>
        <taxon>Spiralia</taxon>
        <taxon>Lophotrochozoa</taxon>
        <taxon>Platyhelminthes</taxon>
        <taxon>Monogenea</taxon>
        <taxon>Monopisthocotylea</taxon>
        <taxon>Dactylogyridea</taxon>
        <taxon>Ancyrocephalidae</taxon>
        <taxon>Cichlidogyrus</taxon>
    </lineage>
</organism>
<dbReference type="AlphaFoldDB" id="A0ABD2QML4"/>
<feature type="transmembrane region" description="Helical" evidence="2">
    <location>
        <begin position="50"/>
        <end position="73"/>
    </location>
</feature>
<evidence type="ECO:0000313" key="3">
    <source>
        <dbReference type="EMBL" id="KAL3320775.1"/>
    </source>
</evidence>
<dbReference type="Proteomes" id="UP001626550">
    <property type="component" value="Unassembled WGS sequence"/>
</dbReference>
<name>A0ABD2QML4_9PLAT</name>
<gene>
    <name evidence="3" type="ORF">Ciccas_000546</name>
</gene>
<sequence>MPRESLNNWGPFFRLGIPGVVTVTLEESLFEVVTFIAGTLNETLLAAQSIIWQIQSFSYVIPFGLSVTVNILVSNHLGAKSFAKAKRVYDSSLILVVVVTSLQIVSVLCFQNFIISLITSDEAVKEESKRLIWIVCILPMVEGIQSISEGVLAALSLQFVGLILVIIGYFLISVPIGWIIFYYAIDHFRNQLEAFWISAIAGVVAIAFLATVLARFLNWSHPKFRVVEDEYAKDFKSLLKNEPYSNGEILISMLEREDRPEIIDTNLNQDKSFIKLLFFPGLYFLFVFVIMVASIVNHSLYTIPGLEEEFFADGTGAAQRRELRSGFADRSYSALIAHPYATVLTATDSASTYWGS</sequence>
<feature type="transmembrane region" description="Helical" evidence="2">
    <location>
        <begin position="93"/>
        <end position="118"/>
    </location>
</feature>
<accession>A0ABD2QML4</accession>
<dbReference type="Pfam" id="PF01554">
    <property type="entry name" value="MatE"/>
    <property type="match status" value="1"/>
</dbReference>
<feature type="transmembrane region" description="Helical" evidence="2">
    <location>
        <begin position="276"/>
        <end position="296"/>
    </location>
</feature>
<keyword evidence="2" id="KW-1133">Transmembrane helix</keyword>
<feature type="transmembrane region" description="Helical" evidence="2">
    <location>
        <begin position="130"/>
        <end position="147"/>
    </location>
</feature>
<comment type="caution">
    <text evidence="3">The sequence shown here is derived from an EMBL/GenBank/DDBJ whole genome shotgun (WGS) entry which is preliminary data.</text>
</comment>
<dbReference type="EMBL" id="JBJKFK010000030">
    <property type="protein sequence ID" value="KAL3320775.1"/>
    <property type="molecule type" value="Genomic_DNA"/>
</dbReference>
<keyword evidence="2" id="KW-0472">Membrane</keyword>
<keyword evidence="4" id="KW-1185">Reference proteome</keyword>
<evidence type="ECO:0000256" key="2">
    <source>
        <dbReference type="SAM" id="Phobius"/>
    </source>
</evidence>
<reference evidence="3 4" key="1">
    <citation type="submission" date="2024-11" db="EMBL/GenBank/DDBJ databases">
        <title>Adaptive evolution of stress response genes in parasites aligns with host niche diversity.</title>
        <authorList>
            <person name="Hahn C."/>
            <person name="Resl P."/>
        </authorList>
    </citation>
    <scope>NUCLEOTIDE SEQUENCE [LARGE SCALE GENOMIC DNA]</scope>
    <source>
        <strain evidence="3">EGGRZ-B1_66</strain>
        <tissue evidence="3">Body</tissue>
    </source>
</reference>
<comment type="similarity">
    <text evidence="1">Belongs to the multi antimicrobial extrusion (MATE) (TC 2.A.66.1) family.</text>
</comment>
<feature type="transmembrane region" description="Helical" evidence="2">
    <location>
        <begin position="159"/>
        <end position="183"/>
    </location>
</feature>
<feature type="transmembrane region" description="Helical" evidence="2">
    <location>
        <begin position="195"/>
        <end position="217"/>
    </location>
</feature>
<dbReference type="InterPro" id="IPR002528">
    <property type="entry name" value="MATE_fam"/>
</dbReference>
<evidence type="ECO:0000313" key="4">
    <source>
        <dbReference type="Proteomes" id="UP001626550"/>
    </source>
</evidence>